<protein>
    <submittedName>
        <fullName evidence="2">Uncharacterized protein</fullName>
    </submittedName>
</protein>
<feature type="compositionally biased region" description="Polar residues" evidence="1">
    <location>
        <begin position="1"/>
        <end position="23"/>
    </location>
</feature>
<sequence length="106" mass="10931">MAQILLTSSSINPANSPTNGTLRGSSSASAAAAASASVAGAAVRHRAPFLAAAIKRSPRDIYRTATRPPEPLTSSPPGDPDLARLFVGLARSIRSVRVRPGDLKSR</sequence>
<evidence type="ECO:0000256" key="1">
    <source>
        <dbReference type="SAM" id="MobiDB-lite"/>
    </source>
</evidence>
<reference evidence="2" key="2">
    <citation type="submission" date="2018-04" db="EMBL/GenBank/DDBJ databases">
        <title>OnivRS2 (Oryza nivara Reference Sequence Version 2).</title>
        <authorList>
            <person name="Zhang J."/>
            <person name="Kudrna D."/>
            <person name="Lee S."/>
            <person name="Talag J."/>
            <person name="Rajasekar S."/>
            <person name="Welchert J."/>
            <person name="Hsing Y.-I."/>
            <person name="Wing R.A."/>
        </authorList>
    </citation>
    <scope>NUCLEOTIDE SEQUENCE [LARGE SCALE GENOMIC DNA]</scope>
    <source>
        <strain evidence="2">SL10</strain>
    </source>
</reference>
<feature type="region of interest" description="Disordered" evidence="1">
    <location>
        <begin position="1"/>
        <end position="25"/>
    </location>
</feature>
<dbReference type="AlphaFoldDB" id="A0A0E0HCJ1"/>
<dbReference type="Gramene" id="ONIVA05G11890.1">
    <property type="protein sequence ID" value="ONIVA05G11890.1"/>
    <property type="gene ID" value="ONIVA05G11890"/>
</dbReference>
<feature type="region of interest" description="Disordered" evidence="1">
    <location>
        <begin position="58"/>
        <end position="80"/>
    </location>
</feature>
<name>A0A0E0HCJ1_ORYNI</name>
<accession>A0A0E0HCJ1</accession>
<dbReference type="HOGENOM" id="CLU_176554_0_0_1"/>
<reference evidence="2" key="1">
    <citation type="submission" date="2015-04" db="UniProtKB">
        <authorList>
            <consortium name="EnsemblPlants"/>
        </authorList>
    </citation>
    <scope>IDENTIFICATION</scope>
    <source>
        <strain evidence="2">SL10</strain>
    </source>
</reference>
<evidence type="ECO:0000313" key="2">
    <source>
        <dbReference type="EnsemblPlants" id="ONIVA05G11890.1"/>
    </source>
</evidence>
<proteinExistence type="predicted"/>
<keyword evidence="3" id="KW-1185">Reference proteome</keyword>
<organism evidence="2">
    <name type="scientific">Oryza nivara</name>
    <name type="common">Indian wild rice</name>
    <name type="synonym">Oryza sativa f. spontanea</name>
    <dbReference type="NCBI Taxonomy" id="4536"/>
    <lineage>
        <taxon>Eukaryota</taxon>
        <taxon>Viridiplantae</taxon>
        <taxon>Streptophyta</taxon>
        <taxon>Embryophyta</taxon>
        <taxon>Tracheophyta</taxon>
        <taxon>Spermatophyta</taxon>
        <taxon>Magnoliopsida</taxon>
        <taxon>Liliopsida</taxon>
        <taxon>Poales</taxon>
        <taxon>Poaceae</taxon>
        <taxon>BOP clade</taxon>
        <taxon>Oryzoideae</taxon>
        <taxon>Oryzeae</taxon>
        <taxon>Oryzinae</taxon>
        <taxon>Oryza</taxon>
    </lineage>
</organism>
<dbReference type="Proteomes" id="UP000006591">
    <property type="component" value="Chromosome 5"/>
</dbReference>
<dbReference type="EnsemblPlants" id="ONIVA05G11890.1">
    <property type="protein sequence ID" value="ONIVA05G11890.1"/>
    <property type="gene ID" value="ONIVA05G11890"/>
</dbReference>
<evidence type="ECO:0000313" key="3">
    <source>
        <dbReference type="Proteomes" id="UP000006591"/>
    </source>
</evidence>